<sequence>MKRGIIRFVKVLLVSSLILPAALFGGGKKDAAPQSAPVEQHEPVTILVAAAASLEYSYVQQLIPLFQSKYPWITVEGTYDSSGKLQTQIESGLQADVFMSAATTQMDNLVGKNLIAPDSVKPLLENKIVLIKPAGGATTVTGFQNATQARVIALGDPASVPAGQYAREAFTSLGIWDAVSAKASLGTNVTEVLNWVGEASAEVGVVYATDAATTKKVEVIAEAPAGSLARKVIYPVGITASSAHPAEAKLFVDFLASPDGLAVFISYGFAPNL</sequence>
<proteinExistence type="inferred from homology"/>
<dbReference type="AlphaFoldDB" id="F5YP86"/>
<reference evidence="9" key="1">
    <citation type="submission" date="2009-12" db="EMBL/GenBank/DDBJ databases">
        <title>Complete sequence of Treponema primitia strain ZAS-2.</title>
        <authorList>
            <person name="Tetu S.G."/>
            <person name="Matson E."/>
            <person name="Ren Q."/>
            <person name="Seshadri R."/>
            <person name="Elbourne L."/>
            <person name="Hassan K.A."/>
            <person name="Durkin A."/>
            <person name="Radune D."/>
            <person name="Mohamoud Y."/>
            <person name="Shay R."/>
            <person name="Jin S."/>
            <person name="Zhang X."/>
            <person name="Lucey K."/>
            <person name="Ballor N.R."/>
            <person name="Ottesen E."/>
            <person name="Rosenthal R."/>
            <person name="Allen A."/>
            <person name="Leadbetter J.R."/>
            <person name="Paulsen I.T."/>
        </authorList>
    </citation>
    <scope>NUCLEOTIDE SEQUENCE [LARGE SCALE GENOMIC DNA]</scope>
    <source>
        <strain evidence="9">ATCC BAA-887 / DSM 12427 / ZAS-2</strain>
    </source>
</reference>
<feature type="binding site" evidence="6">
    <location>
        <position position="162"/>
    </location>
    <ligand>
        <name>molybdate</name>
        <dbReference type="ChEBI" id="CHEBI:36264"/>
    </ligand>
</feature>
<protein>
    <submittedName>
        <fullName evidence="8">Molybdate ABC transporter, periplasmic molybdate-binding protein</fullName>
    </submittedName>
</protein>
<dbReference type="NCBIfam" id="TIGR01256">
    <property type="entry name" value="modA"/>
    <property type="match status" value="1"/>
</dbReference>
<dbReference type="FunFam" id="3.40.190.10:FF:000035">
    <property type="entry name" value="Molybdate ABC transporter substrate-binding protein"/>
    <property type="match status" value="1"/>
</dbReference>
<dbReference type="OrthoDB" id="9785015at2"/>
<feature type="binding site" evidence="6">
    <location>
        <position position="82"/>
    </location>
    <ligand>
        <name>molybdate</name>
        <dbReference type="ChEBI" id="CHEBI:36264"/>
    </ligand>
</feature>
<dbReference type="PIRSF" id="PIRSF004846">
    <property type="entry name" value="ModA"/>
    <property type="match status" value="1"/>
</dbReference>
<evidence type="ECO:0000256" key="4">
    <source>
        <dbReference type="ARBA" id="ARBA00022729"/>
    </source>
</evidence>
<feature type="binding site" evidence="6">
    <location>
        <position position="189"/>
    </location>
    <ligand>
        <name>molybdate</name>
        <dbReference type="ChEBI" id="CHEBI:36264"/>
    </ligand>
</feature>
<dbReference type="KEGG" id="tpi:TREPR_2910"/>
<evidence type="ECO:0000313" key="9">
    <source>
        <dbReference type="Proteomes" id="UP000009223"/>
    </source>
</evidence>
<comment type="subunit">
    <text evidence="5">The complex is composed of two ATP-binding proteins (ModC), two transmembrane proteins (ModB) and a solute-binding protein (ModA).</text>
</comment>
<evidence type="ECO:0000256" key="5">
    <source>
        <dbReference type="ARBA" id="ARBA00062515"/>
    </source>
</evidence>
<evidence type="ECO:0000313" key="8">
    <source>
        <dbReference type="EMBL" id="AEF86590.1"/>
    </source>
</evidence>
<comment type="similarity">
    <text evidence="1">Belongs to the bacterial solute-binding protein ModA family.</text>
</comment>
<keyword evidence="4 7" id="KW-0732">Signal</keyword>
<dbReference type="eggNOG" id="COG0725">
    <property type="taxonomic scope" value="Bacteria"/>
</dbReference>
<dbReference type="GO" id="GO:0046872">
    <property type="term" value="F:metal ion binding"/>
    <property type="evidence" value="ECO:0007669"/>
    <property type="project" value="UniProtKB-KW"/>
</dbReference>
<evidence type="ECO:0000256" key="2">
    <source>
        <dbReference type="ARBA" id="ARBA00022505"/>
    </source>
</evidence>
<dbReference type="GO" id="GO:0015689">
    <property type="term" value="P:molybdate ion transport"/>
    <property type="evidence" value="ECO:0007669"/>
    <property type="project" value="InterPro"/>
</dbReference>
<dbReference type="InterPro" id="IPR005950">
    <property type="entry name" value="ModA"/>
</dbReference>
<dbReference type="PANTHER" id="PTHR30632:SF0">
    <property type="entry name" value="SULFATE-BINDING PROTEIN"/>
    <property type="match status" value="1"/>
</dbReference>
<dbReference type="Gene3D" id="3.40.190.10">
    <property type="entry name" value="Periplasmic binding protein-like II"/>
    <property type="match status" value="2"/>
</dbReference>
<keyword evidence="3 6" id="KW-0479">Metal-binding</keyword>
<dbReference type="STRING" id="545694.TREPR_2910"/>
<dbReference type="InterPro" id="IPR050682">
    <property type="entry name" value="ModA/WtpA"/>
</dbReference>
<dbReference type="EMBL" id="CP001843">
    <property type="protein sequence ID" value="AEF86590.1"/>
    <property type="molecule type" value="Genomic_DNA"/>
</dbReference>
<accession>F5YP86</accession>
<gene>
    <name evidence="8" type="primary">modA</name>
    <name evidence="8" type="ordered locus">TREPR_2910</name>
</gene>
<name>F5YP86_TREPZ</name>
<dbReference type="HOGENOM" id="CLU_065520_3_1_12"/>
<feature type="binding site" evidence="6">
    <location>
        <position position="207"/>
    </location>
    <ligand>
        <name>molybdate</name>
        <dbReference type="ChEBI" id="CHEBI:36264"/>
    </ligand>
</feature>
<keyword evidence="9" id="KW-1185">Reference proteome</keyword>
<reference evidence="8 9" key="2">
    <citation type="journal article" date="2011" name="ISME J.">
        <title>RNA-seq reveals cooperative metabolic interactions between two termite-gut spirochete species in co-culture.</title>
        <authorList>
            <person name="Rosenthal A.Z."/>
            <person name="Matson E.G."/>
            <person name="Eldar A."/>
            <person name="Leadbetter J.R."/>
        </authorList>
    </citation>
    <scope>NUCLEOTIDE SEQUENCE [LARGE SCALE GENOMIC DNA]</scope>
    <source>
        <strain evidence="9">ATCC BAA-887 / DSM 12427 / ZAS-2</strain>
    </source>
</reference>
<evidence type="ECO:0000256" key="1">
    <source>
        <dbReference type="ARBA" id="ARBA00009175"/>
    </source>
</evidence>
<feature type="signal peptide" evidence="7">
    <location>
        <begin position="1"/>
        <end position="21"/>
    </location>
</feature>
<dbReference type="GO" id="GO:0030973">
    <property type="term" value="F:molybdate ion binding"/>
    <property type="evidence" value="ECO:0007669"/>
    <property type="project" value="UniProtKB-ARBA"/>
</dbReference>
<evidence type="ECO:0000256" key="7">
    <source>
        <dbReference type="SAM" id="SignalP"/>
    </source>
</evidence>
<feature type="binding site" evidence="6">
    <location>
        <position position="53"/>
    </location>
    <ligand>
        <name>molybdate</name>
        <dbReference type="ChEBI" id="CHEBI:36264"/>
    </ligand>
</feature>
<dbReference type="PANTHER" id="PTHR30632">
    <property type="entry name" value="MOLYBDATE-BINDING PERIPLASMIC PROTEIN"/>
    <property type="match status" value="1"/>
</dbReference>
<feature type="chain" id="PRO_5003335392" evidence="7">
    <location>
        <begin position="22"/>
        <end position="273"/>
    </location>
</feature>
<dbReference type="RefSeq" id="WP_015707337.1">
    <property type="nucleotide sequence ID" value="NC_015578.1"/>
</dbReference>
<dbReference type="Pfam" id="PF13531">
    <property type="entry name" value="SBP_bac_11"/>
    <property type="match status" value="1"/>
</dbReference>
<evidence type="ECO:0000256" key="6">
    <source>
        <dbReference type="PIRSR" id="PIRSR004846-1"/>
    </source>
</evidence>
<dbReference type="Proteomes" id="UP000009223">
    <property type="component" value="Chromosome"/>
</dbReference>
<dbReference type="SUPFAM" id="SSF53850">
    <property type="entry name" value="Periplasmic binding protein-like II"/>
    <property type="match status" value="1"/>
</dbReference>
<dbReference type="GO" id="GO:1901359">
    <property type="term" value="F:tungstate binding"/>
    <property type="evidence" value="ECO:0007669"/>
    <property type="project" value="UniProtKB-ARBA"/>
</dbReference>
<keyword evidence="2 6" id="KW-0500">Molybdenum</keyword>
<evidence type="ECO:0000256" key="3">
    <source>
        <dbReference type="ARBA" id="ARBA00022723"/>
    </source>
</evidence>
<organism evidence="8 9">
    <name type="scientific">Treponema primitia (strain ATCC BAA-887 / DSM 12427 / ZAS-2)</name>
    <dbReference type="NCBI Taxonomy" id="545694"/>
    <lineage>
        <taxon>Bacteria</taxon>
        <taxon>Pseudomonadati</taxon>
        <taxon>Spirochaetota</taxon>
        <taxon>Spirochaetia</taxon>
        <taxon>Spirochaetales</taxon>
        <taxon>Treponemataceae</taxon>
        <taxon>Treponema</taxon>
    </lineage>
</organism>